<proteinExistence type="predicted"/>
<dbReference type="AlphaFoldDB" id="A0AAD7Z752"/>
<dbReference type="Proteomes" id="UP001233999">
    <property type="component" value="Unassembled WGS sequence"/>
</dbReference>
<dbReference type="EMBL" id="JASPKZ010010265">
    <property type="protein sequence ID" value="KAJ9574718.1"/>
    <property type="molecule type" value="Genomic_DNA"/>
</dbReference>
<reference evidence="1" key="2">
    <citation type="submission" date="2023-05" db="EMBL/GenBank/DDBJ databases">
        <authorList>
            <person name="Fouks B."/>
        </authorList>
    </citation>
    <scope>NUCLEOTIDE SEQUENCE</scope>
    <source>
        <strain evidence="1">Stay&amp;Tobe</strain>
        <tissue evidence="1">Testes</tissue>
    </source>
</reference>
<sequence>TLNGLKKLEKIEVGTFRNLLHLRTIYIHEAPLLTSLPHWIFEGITRSLLSL</sequence>
<keyword evidence="2" id="KW-1185">Reference proteome</keyword>
<protein>
    <submittedName>
        <fullName evidence="1">Uncharacterized protein</fullName>
    </submittedName>
</protein>
<feature type="non-terminal residue" evidence="1">
    <location>
        <position position="1"/>
    </location>
</feature>
<dbReference type="SUPFAM" id="SSF52058">
    <property type="entry name" value="L domain-like"/>
    <property type="match status" value="1"/>
</dbReference>
<gene>
    <name evidence="1" type="ORF">L9F63_008088</name>
</gene>
<accession>A0AAD7Z752</accession>
<evidence type="ECO:0000313" key="2">
    <source>
        <dbReference type="Proteomes" id="UP001233999"/>
    </source>
</evidence>
<comment type="caution">
    <text evidence="1">The sequence shown here is derived from an EMBL/GenBank/DDBJ whole genome shotgun (WGS) entry which is preliminary data.</text>
</comment>
<feature type="non-terminal residue" evidence="1">
    <location>
        <position position="51"/>
    </location>
</feature>
<reference evidence="1" key="1">
    <citation type="journal article" date="2023" name="IScience">
        <title>Live-bearing cockroach genome reveals convergent evolutionary mechanisms linked to viviparity in insects and beyond.</title>
        <authorList>
            <person name="Fouks B."/>
            <person name="Harrison M.C."/>
            <person name="Mikhailova A.A."/>
            <person name="Marchal E."/>
            <person name="English S."/>
            <person name="Carruthers M."/>
            <person name="Jennings E.C."/>
            <person name="Chiamaka E.L."/>
            <person name="Frigard R.A."/>
            <person name="Pippel M."/>
            <person name="Attardo G.M."/>
            <person name="Benoit J.B."/>
            <person name="Bornberg-Bauer E."/>
            <person name="Tobe S.S."/>
        </authorList>
    </citation>
    <scope>NUCLEOTIDE SEQUENCE</scope>
    <source>
        <strain evidence="1">Stay&amp;Tobe</strain>
    </source>
</reference>
<organism evidence="1 2">
    <name type="scientific">Diploptera punctata</name>
    <name type="common">Pacific beetle cockroach</name>
    <dbReference type="NCBI Taxonomy" id="6984"/>
    <lineage>
        <taxon>Eukaryota</taxon>
        <taxon>Metazoa</taxon>
        <taxon>Ecdysozoa</taxon>
        <taxon>Arthropoda</taxon>
        <taxon>Hexapoda</taxon>
        <taxon>Insecta</taxon>
        <taxon>Pterygota</taxon>
        <taxon>Neoptera</taxon>
        <taxon>Polyneoptera</taxon>
        <taxon>Dictyoptera</taxon>
        <taxon>Blattodea</taxon>
        <taxon>Blaberoidea</taxon>
        <taxon>Blaberidae</taxon>
        <taxon>Diplopterinae</taxon>
        <taxon>Diploptera</taxon>
    </lineage>
</organism>
<evidence type="ECO:0000313" key="1">
    <source>
        <dbReference type="EMBL" id="KAJ9574718.1"/>
    </source>
</evidence>
<name>A0AAD7Z752_DIPPU</name>